<evidence type="ECO:0000313" key="4">
    <source>
        <dbReference type="Proteomes" id="UP000650533"/>
    </source>
</evidence>
<accession>A0A8H8NUP1</accession>
<evidence type="ECO:0008006" key="5">
    <source>
        <dbReference type="Google" id="ProtNLM"/>
    </source>
</evidence>
<proteinExistence type="predicted"/>
<dbReference type="KEGG" id="rsx:RhiXN_03436"/>
<dbReference type="Proteomes" id="UP000650533">
    <property type="component" value="Chromosome 3"/>
</dbReference>
<dbReference type="AlphaFoldDB" id="A0A8H8NUP1"/>
<feature type="compositionally biased region" description="Polar residues" evidence="1">
    <location>
        <begin position="110"/>
        <end position="123"/>
    </location>
</feature>
<feature type="region of interest" description="Disordered" evidence="1">
    <location>
        <begin position="73"/>
        <end position="92"/>
    </location>
</feature>
<sequence length="138" mass="14716">MSKALLKVGALDVVLVRAASVDKLRVQELESYGAEVYGIAYDSESQLVGILKGTDVVISTLNCSSLDDQVKRDVSYKPTSEPDNTISRDPSDHAAAIGREVFSGRASEGPISSSLLQAGSQNPCGKPSDVFRRIKRCG</sequence>
<name>A0A8H8NUP1_9AGAM</name>
<feature type="region of interest" description="Disordered" evidence="1">
    <location>
        <begin position="106"/>
        <end position="127"/>
    </location>
</feature>
<evidence type="ECO:0000313" key="3">
    <source>
        <dbReference type="EMBL" id="QRW18512.1"/>
    </source>
</evidence>
<protein>
    <recommendedName>
        <fullName evidence="5">NmrA-like domain-containing protein</fullName>
    </recommendedName>
</protein>
<dbReference type="Gene3D" id="3.40.50.720">
    <property type="entry name" value="NAD(P)-binding Rossmann-like Domain"/>
    <property type="match status" value="1"/>
</dbReference>
<gene>
    <name evidence="3" type="ORF">RhiXN_03436</name>
</gene>
<dbReference type="GeneID" id="67025716"/>
<keyword evidence="2" id="KW-0732">Signal</keyword>
<dbReference type="RefSeq" id="XP_043178749.1">
    <property type="nucleotide sequence ID" value="XM_043323253.1"/>
</dbReference>
<evidence type="ECO:0000256" key="1">
    <source>
        <dbReference type="SAM" id="MobiDB-lite"/>
    </source>
</evidence>
<organism evidence="3 4">
    <name type="scientific">Rhizoctonia solani</name>
    <dbReference type="NCBI Taxonomy" id="456999"/>
    <lineage>
        <taxon>Eukaryota</taxon>
        <taxon>Fungi</taxon>
        <taxon>Dikarya</taxon>
        <taxon>Basidiomycota</taxon>
        <taxon>Agaricomycotina</taxon>
        <taxon>Agaricomycetes</taxon>
        <taxon>Cantharellales</taxon>
        <taxon>Ceratobasidiaceae</taxon>
        <taxon>Rhizoctonia</taxon>
    </lineage>
</organism>
<evidence type="ECO:0000256" key="2">
    <source>
        <dbReference type="SAM" id="SignalP"/>
    </source>
</evidence>
<feature type="signal peptide" evidence="2">
    <location>
        <begin position="1"/>
        <end position="18"/>
    </location>
</feature>
<reference evidence="3" key="1">
    <citation type="submission" date="2020-05" db="EMBL/GenBank/DDBJ databases">
        <title>Evolutionary and genomic comparisons of hybrid uninucleate and nonhybrid Rhizoctonia fungi.</title>
        <authorList>
            <person name="Li C."/>
            <person name="Chen X."/>
        </authorList>
    </citation>
    <scope>NUCLEOTIDE SEQUENCE</scope>
    <source>
        <strain evidence="3">AG-1 IA</strain>
    </source>
</reference>
<feature type="compositionally biased region" description="Polar residues" evidence="1">
    <location>
        <begin position="77"/>
        <end position="88"/>
    </location>
</feature>
<feature type="chain" id="PRO_5034378946" description="NmrA-like domain-containing protein" evidence="2">
    <location>
        <begin position="19"/>
        <end position="138"/>
    </location>
</feature>
<dbReference type="EMBL" id="CP059660">
    <property type="protein sequence ID" value="QRW18512.1"/>
    <property type="molecule type" value="Genomic_DNA"/>
</dbReference>